<dbReference type="Proteomes" id="UP001217500">
    <property type="component" value="Chromosome"/>
</dbReference>
<evidence type="ECO:0000313" key="2">
    <source>
        <dbReference type="Proteomes" id="UP001217500"/>
    </source>
</evidence>
<dbReference type="SUPFAM" id="SSF64076">
    <property type="entry name" value="MTH938-like"/>
    <property type="match status" value="1"/>
</dbReference>
<gene>
    <name evidence="1" type="ORF">PH603_11255</name>
</gene>
<dbReference type="PANTHER" id="PTHR21192:SF2">
    <property type="entry name" value="NADH DEHYDROGENASE [UBIQUINONE] 1 ALPHA SUBCOMPLEX ASSEMBLY FACTOR 3"/>
    <property type="match status" value="1"/>
</dbReference>
<dbReference type="Gene3D" id="3.40.1230.10">
    <property type="entry name" value="MTH938-like"/>
    <property type="match status" value="1"/>
</dbReference>
<sequence length="135" mass="14141">MAGKSIQGSGVFLDQQHPDDVLLVEGYGGGGFRLMGRRFEGGVIVLPGGVYPIEAKDIASLTLDDFAKALNADPKIDLVLIGTGARMALVPSALRAKLDAAGIGHDIMDTGAAARTYNVLLLEERRVAALLLPVD</sequence>
<dbReference type="PANTHER" id="PTHR21192">
    <property type="entry name" value="NUCLEAR PROTEIN E3-3"/>
    <property type="match status" value="1"/>
</dbReference>
<dbReference type="EMBL" id="CP116805">
    <property type="protein sequence ID" value="WCL53115.1"/>
    <property type="molecule type" value="Genomic_DNA"/>
</dbReference>
<organism evidence="1 2">
    <name type="scientific">Gimibacter soli</name>
    <dbReference type="NCBI Taxonomy" id="3024400"/>
    <lineage>
        <taxon>Bacteria</taxon>
        <taxon>Pseudomonadati</taxon>
        <taxon>Pseudomonadota</taxon>
        <taxon>Alphaproteobacteria</taxon>
        <taxon>Kordiimonadales</taxon>
        <taxon>Temperatibacteraceae</taxon>
        <taxon>Gimibacter</taxon>
    </lineage>
</organism>
<evidence type="ECO:0000313" key="1">
    <source>
        <dbReference type="EMBL" id="WCL53115.1"/>
    </source>
</evidence>
<keyword evidence="2" id="KW-1185">Reference proteome</keyword>
<reference evidence="1" key="1">
    <citation type="submission" date="2023-01" db="EMBL/GenBank/DDBJ databases">
        <title>The genome sequence of Kordiimonadaceae bacterium 6D33.</title>
        <authorList>
            <person name="Liu Y."/>
        </authorList>
    </citation>
    <scope>NUCLEOTIDE SEQUENCE</scope>
    <source>
        <strain evidence="1">6D33</strain>
    </source>
</reference>
<dbReference type="CDD" id="cd00248">
    <property type="entry name" value="Mth938-like"/>
    <property type="match status" value="1"/>
</dbReference>
<dbReference type="AlphaFoldDB" id="A0AAF0BL71"/>
<dbReference type="RefSeq" id="WP_289502627.1">
    <property type="nucleotide sequence ID" value="NZ_CP116805.1"/>
</dbReference>
<proteinExistence type="predicted"/>
<protein>
    <submittedName>
        <fullName evidence="1">MTH938/NDUFAF3 family protein</fullName>
    </submittedName>
</protein>
<accession>A0AAF0BL71</accession>
<name>A0AAF0BL71_9PROT</name>
<dbReference type="InterPro" id="IPR036748">
    <property type="entry name" value="MTH938-like_sf"/>
</dbReference>
<dbReference type="KEGG" id="gso:PH603_11255"/>
<dbReference type="Pfam" id="PF04430">
    <property type="entry name" value="DUF498"/>
    <property type="match status" value="1"/>
</dbReference>
<dbReference type="InterPro" id="IPR007523">
    <property type="entry name" value="NDUFAF3/AAMDC"/>
</dbReference>